<organism evidence="2 3">
    <name type="scientific">Claviceps africana</name>
    <dbReference type="NCBI Taxonomy" id="83212"/>
    <lineage>
        <taxon>Eukaryota</taxon>
        <taxon>Fungi</taxon>
        <taxon>Dikarya</taxon>
        <taxon>Ascomycota</taxon>
        <taxon>Pezizomycotina</taxon>
        <taxon>Sordariomycetes</taxon>
        <taxon>Hypocreomycetidae</taxon>
        <taxon>Hypocreales</taxon>
        <taxon>Clavicipitaceae</taxon>
        <taxon>Claviceps</taxon>
    </lineage>
</organism>
<keyword evidence="3" id="KW-1185">Reference proteome</keyword>
<evidence type="ECO:0000313" key="2">
    <source>
        <dbReference type="EMBL" id="KAG5921652.1"/>
    </source>
</evidence>
<sequence length="194" mass="21719">MYDCSDGFQEFVRRADNHGLNPRYETKEQASVVQFVEDVASIEPRAKRPSGEMARREKTAAPRPTALTLAQSSLSPPKDRSAIRIQRERVNPTTYTINLTELDTAISAQIKEYDDKVSRAIAFASKNNAEQKQGSAKTTNVLRDMRRKENSVGRPAENMIDNSHVSSVIVARSGVRAHECLERQVETLHASCFV</sequence>
<dbReference type="OrthoDB" id="10512750at2759"/>
<feature type="compositionally biased region" description="Basic and acidic residues" evidence="1">
    <location>
        <begin position="44"/>
        <end position="60"/>
    </location>
</feature>
<gene>
    <name evidence="2" type="ORF">E4U42_005776</name>
</gene>
<proteinExistence type="predicted"/>
<name>A0A8K0NJS7_9HYPO</name>
<dbReference type="Proteomes" id="UP000811619">
    <property type="component" value="Unassembled WGS sequence"/>
</dbReference>
<evidence type="ECO:0000256" key="1">
    <source>
        <dbReference type="SAM" id="MobiDB-lite"/>
    </source>
</evidence>
<evidence type="ECO:0000313" key="3">
    <source>
        <dbReference type="Proteomes" id="UP000811619"/>
    </source>
</evidence>
<accession>A0A8K0NJS7</accession>
<reference evidence="2" key="1">
    <citation type="journal article" date="2020" name="bioRxiv">
        <title>Whole genome comparisons of ergot fungi reveals the divergence and evolution of species within the genus Claviceps are the result of varying mechanisms driving genome evolution and host range expansion.</title>
        <authorList>
            <person name="Wyka S.A."/>
            <person name="Mondo S.J."/>
            <person name="Liu M."/>
            <person name="Dettman J."/>
            <person name="Nalam V."/>
            <person name="Broders K.D."/>
        </authorList>
    </citation>
    <scope>NUCLEOTIDE SEQUENCE</scope>
    <source>
        <strain evidence="2">CCC 489</strain>
    </source>
</reference>
<protein>
    <submittedName>
        <fullName evidence="2">Uncharacterized protein</fullName>
    </submittedName>
</protein>
<comment type="caution">
    <text evidence="2">The sequence shown here is derived from an EMBL/GenBank/DDBJ whole genome shotgun (WGS) entry which is preliminary data.</text>
</comment>
<dbReference type="AlphaFoldDB" id="A0A8K0NJS7"/>
<feature type="region of interest" description="Disordered" evidence="1">
    <location>
        <begin position="43"/>
        <end position="65"/>
    </location>
</feature>
<dbReference type="EMBL" id="SRPY01000553">
    <property type="protein sequence ID" value="KAG5921652.1"/>
    <property type="molecule type" value="Genomic_DNA"/>
</dbReference>